<keyword evidence="1" id="KW-0732">Signal</keyword>
<feature type="chain" id="PRO_5012725443" evidence="1">
    <location>
        <begin position="24"/>
        <end position="212"/>
    </location>
</feature>
<proteinExistence type="predicted"/>
<evidence type="ECO:0000256" key="1">
    <source>
        <dbReference type="SAM" id="SignalP"/>
    </source>
</evidence>
<dbReference type="OrthoDB" id="7874543at2"/>
<reference evidence="2 3" key="1">
    <citation type="submission" date="2016-11" db="EMBL/GenBank/DDBJ databases">
        <authorList>
            <person name="Jaros S."/>
            <person name="Januszkiewicz K."/>
            <person name="Wedrychowicz H."/>
        </authorList>
    </citation>
    <scope>NUCLEOTIDE SEQUENCE [LARGE SCALE GENOMIC DNA]</scope>
    <source>
        <strain evidence="2 3">GAS242</strain>
    </source>
</reference>
<name>A0A1M5GZR2_9BRAD</name>
<dbReference type="RefSeq" id="WP_079572829.1">
    <property type="nucleotide sequence ID" value="NZ_LT670818.1"/>
</dbReference>
<dbReference type="AlphaFoldDB" id="A0A1M5GZR2"/>
<protein>
    <submittedName>
        <fullName evidence="2">Uncharacterized protein</fullName>
    </submittedName>
</protein>
<organism evidence="2 3">
    <name type="scientific">Bradyrhizobium erythrophlei</name>
    <dbReference type="NCBI Taxonomy" id="1437360"/>
    <lineage>
        <taxon>Bacteria</taxon>
        <taxon>Pseudomonadati</taxon>
        <taxon>Pseudomonadota</taxon>
        <taxon>Alphaproteobacteria</taxon>
        <taxon>Hyphomicrobiales</taxon>
        <taxon>Nitrobacteraceae</taxon>
        <taxon>Bradyrhizobium</taxon>
    </lineage>
</organism>
<gene>
    <name evidence="2" type="ORF">SAMN05444169_0487</name>
</gene>
<evidence type="ECO:0000313" key="3">
    <source>
        <dbReference type="Proteomes" id="UP000190675"/>
    </source>
</evidence>
<accession>A0A1M5GZR2</accession>
<dbReference type="Proteomes" id="UP000190675">
    <property type="component" value="Chromosome I"/>
</dbReference>
<sequence length="212" mass="22185">MRSALPTLVAIGLLCDSAAPSYAEVPQASLTVISPVFGQLVRFSMPANFIAVSQSTKEAFYIREAVLKGETATQWSQMITITGARGQASAANFSPQGLAGVIAGGFKRACPDSFVAKGLGATRFGDRDAYAAVAGCGKVGADGHSETVLIIAVQGSSDAYTIQWAERAATASSNPDIDEAKWQGRLRELMPIRLCAIVPGEAAPYPSCLQQK</sequence>
<dbReference type="EMBL" id="LT670818">
    <property type="protein sequence ID" value="SHG09230.1"/>
    <property type="molecule type" value="Genomic_DNA"/>
</dbReference>
<evidence type="ECO:0000313" key="2">
    <source>
        <dbReference type="EMBL" id="SHG09230.1"/>
    </source>
</evidence>
<feature type="signal peptide" evidence="1">
    <location>
        <begin position="1"/>
        <end position="23"/>
    </location>
</feature>